<dbReference type="KEGG" id="tpal:117653117"/>
<name>A0A6P9AAI8_THRPL</name>
<feature type="region of interest" description="Disordered" evidence="1">
    <location>
        <begin position="1"/>
        <end position="24"/>
    </location>
</feature>
<keyword evidence="2" id="KW-1185">Reference proteome</keyword>
<proteinExistence type="predicted"/>
<sequence length="176" mass="19706">MRFKAESFEPGGGAGRRPCSRSVSLPSTSRASLWQAKVLLALWTFPGSWVTYYSNSFRGGCSMAKNFAPERWRRVSLMLFGHENAECPFPPIRVDVSNFTIENRGGQGMLKEFIYGRWKVENQIFDFTNNRAVSCGRAIVRVVPKQKEKPMPAVVPAFDNSESVSIELLEPADAPP</sequence>
<dbReference type="AlphaFoldDB" id="A0A6P9AAI8"/>
<evidence type="ECO:0000313" key="3">
    <source>
        <dbReference type="RefSeq" id="XP_034254404.1"/>
    </source>
</evidence>
<organism evidence="3">
    <name type="scientific">Thrips palmi</name>
    <name type="common">Melon thrips</name>
    <dbReference type="NCBI Taxonomy" id="161013"/>
    <lineage>
        <taxon>Eukaryota</taxon>
        <taxon>Metazoa</taxon>
        <taxon>Ecdysozoa</taxon>
        <taxon>Arthropoda</taxon>
        <taxon>Hexapoda</taxon>
        <taxon>Insecta</taxon>
        <taxon>Pterygota</taxon>
        <taxon>Neoptera</taxon>
        <taxon>Paraneoptera</taxon>
        <taxon>Thysanoptera</taxon>
        <taxon>Terebrantia</taxon>
        <taxon>Thripoidea</taxon>
        <taxon>Thripidae</taxon>
        <taxon>Thrips</taxon>
    </lineage>
</organism>
<gene>
    <name evidence="3" type="primary">LOC117653117</name>
</gene>
<evidence type="ECO:0000313" key="2">
    <source>
        <dbReference type="Proteomes" id="UP000515158"/>
    </source>
</evidence>
<reference evidence="3" key="1">
    <citation type="submission" date="2025-08" db="UniProtKB">
        <authorList>
            <consortium name="RefSeq"/>
        </authorList>
    </citation>
    <scope>IDENTIFICATION</scope>
    <source>
        <tissue evidence="3">Total insect</tissue>
    </source>
</reference>
<dbReference type="GeneID" id="117653117"/>
<evidence type="ECO:0000256" key="1">
    <source>
        <dbReference type="SAM" id="MobiDB-lite"/>
    </source>
</evidence>
<accession>A0A6P9AAI8</accession>
<dbReference type="RefSeq" id="XP_034254404.1">
    <property type="nucleotide sequence ID" value="XM_034398513.1"/>
</dbReference>
<protein>
    <submittedName>
        <fullName evidence="3">Uncharacterized protein LOC117653117</fullName>
    </submittedName>
</protein>
<dbReference type="OrthoDB" id="10341898at2759"/>
<dbReference type="InParanoid" id="A0A6P9AAI8"/>
<dbReference type="Proteomes" id="UP000515158">
    <property type="component" value="Unplaced"/>
</dbReference>